<evidence type="ECO:0000256" key="4">
    <source>
        <dbReference type="ARBA" id="ARBA00022737"/>
    </source>
</evidence>
<proteinExistence type="inferred from homology"/>
<reference evidence="12" key="1">
    <citation type="journal article" date="2019" name="Science">
        <title>Mutation of a bHLH transcription factor allowed almond domestication.</title>
        <authorList>
            <person name="Sanchez-Perez R."/>
            <person name="Pavan S."/>
            <person name="Mazzeo R."/>
            <person name="Moldovan C."/>
            <person name="Aiese Cigliano R."/>
            <person name="Del Cueto J."/>
            <person name="Ricciardi F."/>
            <person name="Lotti C."/>
            <person name="Ricciardi L."/>
            <person name="Dicenta F."/>
            <person name="Lopez-Marques R.L."/>
            <person name="Lindberg Moller B."/>
        </authorList>
    </citation>
    <scope>NUCLEOTIDE SEQUENCE</scope>
</reference>
<accession>A0A4Y1R6V9</accession>
<evidence type="ECO:0000256" key="3">
    <source>
        <dbReference type="ARBA" id="ARBA00022723"/>
    </source>
</evidence>
<dbReference type="Pfam" id="PF06203">
    <property type="entry name" value="CCT"/>
    <property type="match status" value="1"/>
</dbReference>
<feature type="domain" description="B box-type" evidence="10">
    <location>
        <begin position="50"/>
        <end position="97"/>
    </location>
</feature>
<dbReference type="PROSITE" id="PS51017">
    <property type="entry name" value="CCT"/>
    <property type="match status" value="1"/>
</dbReference>
<evidence type="ECO:0000256" key="1">
    <source>
        <dbReference type="ARBA" id="ARBA00004123"/>
    </source>
</evidence>
<gene>
    <name evidence="12" type="ORF">Prudu_009708</name>
</gene>
<evidence type="ECO:0000256" key="5">
    <source>
        <dbReference type="ARBA" id="ARBA00022771"/>
    </source>
</evidence>
<dbReference type="GO" id="GO:0006355">
    <property type="term" value="P:regulation of DNA-templated transcription"/>
    <property type="evidence" value="ECO:0007669"/>
    <property type="project" value="UniProtKB-ARBA"/>
</dbReference>
<dbReference type="GO" id="GO:0008270">
    <property type="term" value="F:zinc ion binding"/>
    <property type="evidence" value="ECO:0007669"/>
    <property type="project" value="UniProtKB-KW"/>
</dbReference>
<evidence type="ECO:0000256" key="8">
    <source>
        <dbReference type="PROSITE-ProRule" id="PRU00024"/>
    </source>
</evidence>
<sequence>MPRVSRNMGYICDFCGDQRSMVYCRSDAACLCLSCDRNVHSANALSRRHSRTLLCERCNSQPALVRCTEERVSLCQNCDWMGHGTSTSASAHKRQTLNCYSGCPSASELSSIWSFVLDLPAAGESACEQEMGLMSIAENSTGSAWSPPESNTKQNASGIVEVNGVRSVDKSGVLVGSSSVPELNPATHVVGQQAGSENATLPKLFCHGTKGPAIPEDDDLYDDFDMDEMDLNLENYEELFGVSLNHSEELFKNGGIDSLFGAKNMSRGNSNYQDVGAAEGSSVGLVNALQPACSNAASADSVMSTKTDPIICFPAKQAQSNLSFSGVTGESSAGDCQDCGASSMLLMGEPPWCPPCPESSMQSANRSNAVMRYKEKKKARKFDKRVRYASRKARADVRKRVKGRFIKAGEAYDYDPLNQARTRSY</sequence>
<keyword evidence="6" id="KW-0862">Zinc</keyword>
<evidence type="ECO:0000256" key="2">
    <source>
        <dbReference type="ARBA" id="ARBA00010024"/>
    </source>
</evidence>
<keyword evidence="4" id="KW-0677">Repeat</keyword>
<dbReference type="InterPro" id="IPR049808">
    <property type="entry name" value="CONSTANS-like_Bbox1"/>
</dbReference>
<evidence type="ECO:0000256" key="9">
    <source>
        <dbReference type="PROSITE-ProRule" id="PRU00357"/>
    </source>
</evidence>
<dbReference type="CDD" id="cd19821">
    <property type="entry name" value="Bbox1_BBX-like"/>
    <property type="match status" value="2"/>
</dbReference>
<evidence type="ECO:0000259" key="10">
    <source>
        <dbReference type="PROSITE" id="PS50119"/>
    </source>
</evidence>
<organism evidence="12">
    <name type="scientific">Prunus dulcis</name>
    <name type="common">Almond</name>
    <name type="synonym">Amygdalus dulcis</name>
    <dbReference type="NCBI Taxonomy" id="3755"/>
    <lineage>
        <taxon>Eukaryota</taxon>
        <taxon>Viridiplantae</taxon>
        <taxon>Streptophyta</taxon>
        <taxon>Embryophyta</taxon>
        <taxon>Tracheophyta</taxon>
        <taxon>Spermatophyta</taxon>
        <taxon>Magnoliopsida</taxon>
        <taxon>eudicotyledons</taxon>
        <taxon>Gunneridae</taxon>
        <taxon>Pentapetalae</taxon>
        <taxon>rosids</taxon>
        <taxon>fabids</taxon>
        <taxon>Rosales</taxon>
        <taxon>Rosaceae</taxon>
        <taxon>Amygdaloideae</taxon>
        <taxon>Amygdaleae</taxon>
        <taxon>Prunus</taxon>
    </lineage>
</organism>
<keyword evidence="7 9" id="KW-0539">Nucleus</keyword>
<dbReference type="PANTHER" id="PTHR31717:SF131">
    <property type="entry name" value="ZINC FINGER PROTEIN CONSTANS-LIKE 9"/>
    <property type="match status" value="1"/>
</dbReference>
<feature type="domain" description="B box-type" evidence="10">
    <location>
        <begin position="7"/>
        <end position="54"/>
    </location>
</feature>
<name>A0A4Y1R6V9_PRUDU</name>
<evidence type="ECO:0000256" key="6">
    <source>
        <dbReference type="ARBA" id="ARBA00022833"/>
    </source>
</evidence>
<keyword evidence="3" id="KW-0479">Metal-binding</keyword>
<comment type="similarity">
    <text evidence="2">Belongs to the CONSTANS family.</text>
</comment>
<keyword evidence="5 8" id="KW-0863">Zinc-finger</keyword>
<dbReference type="PROSITE" id="PS50119">
    <property type="entry name" value="ZF_BBOX"/>
    <property type="match status" value="2"/>
</dbReference>
<dbReference type="PANTHER" id="PTHR31717">
    <property type="entry name" value="ZINC FINGER PROTEIN CONSTANS-LIKE 10"/>
    <property type="match status" value="1"/>
</dbReference>
<evidence type="ECO:0000259" key="11">
    <source>
        <dbReference type="PROSITE" id="PS51017"/>
    </source>
</evidence>
<comment type="subcellular location">
    <subcellularLocation>
        <location evidence="1 9">Nucleus</location>
    </subcellularLocation>
</comment>
<dbReference type="InterPro" id="IPR000315">
    <property type="entry name" value="Znf_B-box"/>
</dbReference>
<dbReference type="InterPro" id="IPR010402">
    <property type="entry name" value="CCT_domain"/>
</dbReference>
<dbReference type="AlphaFoldDB" id="A0A4Y1R6V9"/>
<evidence type="ECO:0000313" key="12">
    <source>
        <dbReference type="EMBL" id="BBG99871.1"/>
    </source>
</evidence>
<dbReference type="SMART" id="SM00336">
    <property type="entry name" value="BBOX"/>
    <property type="match status" value="2"/>
</dbReference>
<evidence type="ECO:0000256" key="7">
    <source>
        <dbReference type="ARBA" id="ARBA00023242"/>
    </source>
</evidence>
<dbReference type="EMBL" id="AP019299">
    <property type="protein sequence ID" value="BBG99871.1"/>
    <property type="molecule type" value="Genomic_DNA"/>
</dbReference>
<dbReference type="GO" id="GO:0005634">
    <property type="term" value="C:nucleus"/>
    <property type="evidence" value="ECO:0007669"/>
    <property type="project" value="UniProtKB-SubCell"/>
</dbReference>
<feature type="domain" description="CCT" evidence="11">
    <location>
        <begin position="366"/>
        <end position="408"/>
    </location>
</feature>
<protein>
    <submittedName>
        <fullName evidence="12">CONSTANS-like 9</fullName>
    </submittedName>
</protein>